<gene>
    <name evidence="2" type="ORF">OMO38_02140</name>
</gene>
<comment type="caution">
    <text evidence="2">The sequence shown here is derived from an EMBL/GenBank/DDBJ whole genome shotgun (WGS) entry which is preliminary data.</text>
</comment>
<evidence type="ECO:0000313" key="3">
    <source>
        <dbReference type="Proteomes" id="UP001163731"/>
    </source>
</evidence>
<reference evidence="2" key="1">
    <citation type="submission" date="2022-10" db="EMBL/GenBank/DDBJ databases">
        <title>Chryseobacterium babae sp. nov. isolated from the gut of the beetle Oryctes rhinoceros, and Chryseobacterium kimseyorum sp. nov., isolated from a stick insect rearing cage.</title>
        <authorList>
            <person name="Shelomi M."/>
            <person name="Han C.-J."/>
            <person name="Chen W.-M."/>
            <person name="Chen H.-K."/>
            <person name="Liaw S.-J."/>
            <person name="Muhle E."/>
            <person name="Clermont D."/>
        </authorList>
    </citation>
    <scope>NUCLEOTIDE SEQUENCE</scope>
    <source>
        <strain evidence="2">09-1422</strain>
    </source>
</reference>
<evidence type="ECO:0000313" key="2">
    <source>
        <dbReference type="EMBL" id="MCW3167318.1"/>
    </source>
</evidence>
<evidence type="ECO:0008006" key="4">
    <source>
        <dbReference type="Google" id="ProtNLM"/>
    </source>
</evidence>
<dbReference type="RefSeq" id="WP_264748599.1">
    <property type="nucleotide sequence ID" value="NZ_JAPDHW010000001.1"/>
</dbReference>
<proteinExistence type="predicted"/>
<protein>
    <recommendedName>
        <fullName evidence="4">Organic solvent tolerance-like N-terminal domain-containing protein</fullName>
    </recommendedName>
</protein>
<feature type="chain" id="PRO_5045446907" description="Organic solvent tolerance-like N-terminal domain-containing protein" evidence="1">
    <location>
        <begin position="23"/>
        <end position="119"/>
    </location>
</feature>
<organism evidence="2 3">
    <name type="scientific">Chryseobacterium kimseyorum</name>
    <dbReference type="NCBI Taxonomy" id="2984028"/>
    <lineage>
        <taxon>Bacteria</taxon>
        <taxon>Pseudomonadati</taxon>
        <taxon>Bacteroidota</taxon>
        <taxon>Flavobacteriia</taxon>
        <taxon>Flavobacteriales</taxon>
        <taxon>Weeksellaceae</taxon>
        <taxon>Chryseobacterium group</taxon>
        <taxon>Chryseobacterium</taxon>
    </lineage>
</organism>
<accession>A0ABT3HUG9</accession>
<name>A0ABT3HUG9_9FLAO</name>
<evidence type="ECO:0000256" key="1">
    <source>
        <dbReference type="SAM" id="SignalP"/>
    </source>
</evidence>
<feature type="signal peptide" evidence="1">
    <location>
        <begin position="1"/>
        <end position="22"/>
    </location>
</feature>
<sequence length="119" mass="13440">MKKIVTTIGVFVLLFVSQNVFSQEKASIAQEANELFLNGETSTKNVKDNTIVFKGNVSLQCKSLSFEKADQVILHKNTNVIKIYNPKNLKIISVNALTKPQKKESEFITYNFKENTVIL</sequence>
<dbReference type="EMBL" id="JAPDHW010000001">
    <property type="protein sequence ID" value="MCW3167318.1"/>
    <property type="molecule type" value="Genomic_DNA"/>
</dbReference>
<keyword evidence="3" id="KW-1185">Reference proteome</keyword>
<keyword evidence="1" id="KW-0732">Signal</keyword>
<dbReference type="Proteomes" id="UP001163731">
    <property type="component" value="Unassembled WGS sequence"/>
</dbReference>